<evidence type="ECO:0000313" key="6">
    <source>
        <dbReference type="EMBL" id="TQV76618.1"/>
    </source>
</evidence>
<reference evidence="6 7" key="1">
    <citation type="submission" date="2019-06" db="EMBL/GenBank/DDBJ databases">
        <title>Draft genome of Aliikangiella marina GYP-15.</title>
        <authorList>
            <person name="Wang G."/>
        </authorList>
    </citation>
    <scope>NUCLEOTIDE SEQUENCE [LARGE SCALE GENOMIC DNA]</scope>
    <source>
        <strain evidence="6 7">GYP-15</strain>
    </source>
</reference>
<evidence type="ECO:0000259" key="4">
    <source>
        <dbReference type="Pfam" id="PF07238"/>
    </source>
</evidence>
<name>A0A545THD8_9GAMM</name>
<keyword evidence="2" id="KW-0547">Nucleotide-binding</keyword>
<comment type="caution">
    <text evidence="6">The sequence shown here is derived from an EMBL/GenBank/DDBJ whole genome shotgun (WGS) entry which is preliminary data.</text>
</comment>
<dbReference type="AlphaFoldDB" id="A0A545THD8"/>
<dbReference type="EMBL" id="VIKR01000001">
    <property type="protein sequence ID" value="TQV76618.1"/>
    <property type="molecule type" value="Genomic_DNA"/>
</dbReference>
<dbReference type="Gene3D" id="2.30.110.10">
    <property type="entry name" value="Electron Transport, Fmn-binding Protein, Chain A"/>
    <property type="match status" value="1"/>
</dbReference>
<dbReference type="Pfam" id="PF07238">
    <property type="entry name" value="PilZ"/>
    <property type="match status" value="1"/>
</dbReference>
<sequence length="217" mass="24232">MRVEELGLAPGDALQLQIGDNADARYPVKFIGINPRGSVIVSAPQSGKDKMIFVRESQLVTLRFVAKNTASGFTTRVLATRGQPYPYLHLEIPKDIQSVEVRKEVRVATDIGVTIINKTHKSPALTGRLLNMSCSGVRIETNMRIALEGDLLNVTMKLLLEDIERIVTVDCLVTYVKEDDDAGEYAYGMNFDNIDDEEMVSLRGYVYQEILRGLHMI</sequence>
<dbReference type="RefSeq" id="WP_142887978.1">
    <property type="nucleotide sequence ID" value="NZ_VIKR01000001.1"/>
</dbReference>
<dbReference type="Proteomes" id="UP000317839">
    <property type="component" value="Unassembled WGS sequence"/>
</dbReference>
<dbReference type="InterPro" id="IPR009875">
    <property type="entry name" value="PilZ_domain"/>
</dbReference>
<dbReference type="InterPro" id="IPR009926">
    <property type="entry name" value="T3SS_YcgR_PilZN"/>
</dbReference>
<dbReference type="GO" id="GO:0035438">
    <property type="term" value="F:cyclic-di-GMP binding"/>
    <property type="evidence" value="ECO:0007669"/>
    <property type="project" value="InterPro"/>
</dbReference>
<evidence type="ECO:0000256" key="1">
    <source>
        <dbReference type="ARBA" id="ARBA00022636"/>
    </source>
</evidence>
<evidence type="ECO:0000259" key="5">
    <source>
        <dbReference type="Pfam" id="PF12945"/>
    </source>
</evidence>
<evidence type="ECO:0000256" key="3">
    <source>
        <dbReference type="ARBA" id="ARBA00023143"/>
    </source>
</evidence>
<keyword evidence="6" id="KW-0282">Flagellum</keyword>
<dbReference type="OrthoDB" id="5735035at2"/>
<keyword evidence="3" id="KW-0975">Bacterial flagellum</keyword>
<keyword evidence="7" id="KW-1185">Reference proteome</keyword>
<keyword evidence="6" id="KW-0969">Cilium</keyword>
<gene>
    <name evidence="6" type="ORF">FLL45_01275</name>
</gene>
<evidence type="ECO:0000256" key="2">
    <source>
        <dbReference type="ARBA" id="ARBA00022741"/>
    </source>
</evidence>
<feature type="domain" description="PilZ" evidence="4">
    <location>
        <begin position="101"/>
        <end position="208"/>
    </location>
</feature>
<dbReference type="InterPro" id="IPR012349">
    <property type="entry name" value="Split_barrel_FMN-bd"/>
</dbReference>
<dbReference type="Pfam" id="PF12945">
    <property type="entry name" value="PilZNR"/>
    <property type="match status" value="1"/>
</dbReference>
<accession>A0A545THD8</accession>
<keyword evidence="6" id="KW-0966">Cell projection</keyword>
<dbReference type="SUPFAM" id="SSF141371">
    <property type="entry name" value="PilZ domain-like"/>
    <property type="match status" value="2"/>
</dbReference>
<protein>
    <submittedName>
        <fullName evidence="6">Flagellar brake protein</fullName>
    </submittedName>
</protein>
<feature type="domain" description="Type III secretion system flagellar brake protein YcgR PilZN" evidence="5">
    <location>
        <begin position="10"/>
        <end position="93"/>
    </location>
</feature>
<dbReference type="Gene3D" id="2.40.10.220">
    <property type="entry name" value="predicted glycosyltransferase like domains"/>
    <property type="match status" value="1"/>
</dbReference>
<evidence type="ECO:0000313" key="7">
    <source>
        <dbReference type="Proteomes" id="UP000317839"/>
    </source>
</evidence>
<keyword evidence="1" id="KW-0973">c-di-GMP</keyword>
<proteinExistence type="predicted"/>
<organism evidence="6 7">
    <name type="scientific">Aliikangiella marina</name>
    <dbReference type="NCBI Taxonomy" id="1712262"/>
    <lineage>
        <taxon>Bacteria</taxon>
        <taxon>Pseudomonadati</taxon>
        <taxon>Pseudomonadota</taxon>
        <taxon>Gammaproteobacteria</taxon>
        <taxon>Oceanospirillales</taxon>
        <taxon>Pleioneaceae</taxon>
        <taxon>Aliikangiella</taxon>
    </lineage>
</organism>